<organism evidence="1 2">
    <name type="scientific">Xanthocytophaga flava</name>
    <dbReference type="NCBI Taxonomy" id="3048013"/>
    <lineage>
        <taxon>Bacteria</taxon>
        <taxon>Pseudomonadati</taxon>
        <taxon>Bacteroidota</taxon>
        <taxon>Cytophagia</taxon>
        <taxon>Cytophagales</taxon>
        <taxon>Rhodocytophagaceae</taxon>
        <taxon>Xanthocytophaga</taxon>
    </lineage>
</organism>
<evidence type="ECO:0000313" key="2">
    <source>
        <dbReference type="Proteomes" id="UP001241110"/>
    </source>
</evidence>
<dbReference type="EMBL" id="JASJOS010000007">
    <property type="protein sequence ID" value="MDJ1482316.1"/>
    <property type="molecule type" value="Genomic_DNA"/>
</dbReference>
<comment type="caution">
    <text evidence="1">The sequence shown here is derived from an EMBL/GenBank/DDBJ whole genome shotgun (WGS) entry which is preliminary data.</text>
</comment>
<dbReference type="AlphaFoldDB" id="A0AAE3QP65"/>
<sequence length="118" mass="13760">MRNEQTSGMLYELLIKWIYENNQKANPYIEGQDVSAHQMLELINAERTLESPDLIDKRMQVVANQMLLAFSVLYQTNLYESKRRWIAELITKTIKAESSEKLVCILDQVVAEVYFGEN</sequence>
<proteinExistence type="predicted"/>
<gene>
    <name evidence="1" type="ORF">QNI16_17555</name>
</gene>
<dbReference type="Proteomes" id="UP001241110">
    <property type="component" value="Unassembled WGS sequence"/>
</dbReference>
<dbReference type="RefSeq" id="WP_313981268.1">
    <property type="nucleotide sequence ID" value="NZ_JASJOS010000007.1"/>
</dbReference>
<protein>
    <submittedName>
        <fullName evidence="1">Uncharacterized protein</fullName>
    </submittedName>
</protein>
<name>A0AAE3QP65_9BACT</name>
<evidence type="ECO:0000313" key="1">
    <source>
        <dbReference type="EMBL" id="MDJ1482316.1"/>
    </source>
</evidence>
<reference evidence="1" key="1">
    <citation type="submission" date="2023-05" db="EMBL/GenBank/DDBJ databases">
        <authorList>
            <person name="Zhang X."/>
        </authorList>
    </citation>
    <scope>NUCLEOTIDE SEQUENCE</scope>
    <source>
        <strain evidence="1">YF14B1</strain>
    </source>
</reference>
<accession>A0AAE3QP65</accession>